<keyword evidence="2" id="KW-1185">Reference proteome</keyword>
<organism evidence="1 2">
    <name type="scientific">Nephila pilipes</name>
    <name type="common">Giant wood spider</name>
    <name type="synonym">Nephila maculata</name>
    <dbReference type="NCBI Taxonomy" id="299642"/>
    <lineage>
        <taxon>Eukaryota</taxon>
        <taxon>Metazoa</taxon>
        <taxon>Ecdysozoa</taxon>
        <taxon>Arthropoda</taxon>
        <taxon>Chelicerata</taxon>
        <taxon>Arachnida</taxon>
        <taxon>Araneae</taxon>
        <taxon>Araneomorphae</taxon>
        <taxon>Entelegynae</taxon>
        <taxon>Araneoidea</taxon>
        <taxon>Nephilidae</taxon>
        <taxon>Nephila</taxon>
    </lineage>
</organism>
<sequence>MNGVCTLGKVSITLNFFFLFDKAYYRFSCHRCTESLTKHLRHSLPIKIPRASGAMTERRSRTDGQVRPDNEALDPTFCKWPSFDYSVALRVQYNVSFLHCDVLLLLQAV</sequence>
<name>A0A8X6JMI0_NEPPI</name>
<evidence type="ECO:0000313" key="2">
    <source>
        <dbReference type="Proteomes" id="UP000887013"/>
    </source>
</evidence>
<reference evidence="1" key="1">
    <citation type="submission" date="2020-08" db="EMBL/GenBank/DDBJ databases">
        <title>Multicomponent nature underlies the extraordinary mechanical properties of spider dragline silk.</title>
        <authorList>
            <person name="Kono N."/>
            <person name="Nakamura H."/>
            <person name="Mori M."/>
            <person name="Yoshida Y."/>
            <person name="Ohtoshi R."/>
            <person name="Malay A.D."/>
            <person name="Moran D.A.P."/>
            <person name="Tomita M."/>
            <person name="Numata K."/>
            <person name="Arakawa K."/>
        </authorList>
    </citation>
    <scope>NUCLEOTIDE SEQUENCE</scope>
</reference>
<evidence type="ECO:0000313" key="1">
    <source>
        <dbReference type="EMBL" id="GFS44033.1"/>
    </source>
</evidence>
<dbReference type="OrthoDB" id="10445094at2759"/>
<dbReference type="AlphaFoldDB" id="A0A8X6JMI0"/>
<accession>A0A8X6JMI0</accession>
<dbReference type="EMBL" id="BMAW01090282">
    <property type="protein sequence ID" value="GFS44033.1"/>
    <property type="molecule type" value="Genomic_DNA"/>
</dbReference>
<protein>
    <submittedName>
        <fullName evidence="1">Uncharacterized protein</fullName>
    </submittedName>
</protein>
<dbReference type="Proteomes" id="UP000887013">
    <property type="component" value="Unassembled WGS sequence"/>
</dbReference>
<gene>
    <name evidence="1" type="ORF">NPIL_246011</name>
</gene>
<comment type="caution">
    <text evidence="1">The sequence shown here is derived from an EMBL/GenBank/DDBJ whole genome shotgun (WGS) entry which is preliminary data.</text>
</comment>
<proteinExistence type="predicted"/>